<comment type="caution">
    <text evidence="2">The sequence shown here is derived from an EMBL/GenBank/DDBJ whole genome shotgun (WGS) entry which is preliminary data.</text>
</comment>
<dbReference type="InterPro" id="IPR005625">
    <property type="entry name" value="PepSY-ass_TM"/>
</dbReference>
<evidence type="ECO:0000256" key="1">
    <source>
        <dbReference type="SAM" id="Phobius"/>
    </source>
</evidence>
<feature type="transmembrane region" description="Helical" evidence="1">
    <location>
        <begin position="370"/>
        <end position="392"/>
    </location>
</feature>
<keyword evidence="1" id="KW-0472">Membrane</keyword>
<keyword evidence="1" id="KW-0812">Transmembrane</keyword>
<dbReference type="OrthoDB" id="3829465at2"/>
<keyword evidence="1" id="KW-1133">Transmembrane helix</keyword>
<proteinExistence type="predicted"/>
<dbReference type="PANTHER" id="PTHR34219">
    <property type="entry name" value="IRON-REGULATED INNER MEMBRANE PROTEIN-RELATED"/>
    <property type="match status" value="1"/>
</dbReference>
<sequence>MRKRTKRALVVTHRWASLILGAVLLVVTTSGAVVLYAPEYFRATHPALFHHTDSARPLSPGQALDVVRRAHPEFPATMVNFDHGVYEVGSSEGSGPLYGVDPGTGRITGRADANGGFMGFMVNLHACGLTCAGYPGYVPWFDKAMPTFGQSWMKDVKVGGFVLAFTGVVLLLLALSGVVLWWPGVRRWRQGFRVRFGRGRFARDYDLHQVVGLAVVPFLLMWSVTGVSFEFPAVSRAWYAVTGGRTVAEPVFASGASSGPDITVDAAVASALGALRPTEPAGTPDRVVYVSLPDADDPAGYYDVIVARGLDPWRYGVYPGQVSVGVDRHDPRHVAVLNPAHGPTLSNTVWDQWRAPMFHYGYSVNGWWRLVWLLFGLSPLVLAATGVSTWLYRRGTRRRRAAARAA</sequence>
<protein>
    <submittedName>
        <fullName evidence="2">PepSY domain-containing protein</fullName>
    </submittedName>
</protein>
<organism evidence="2 3">
    <name type="scientific">Actinomadura rayongensis</name>
    <dbReference type="NCBI Taxonomy" id="1429076"/>
    <lineage>
        <taxon>Bacteria</taxon>
        <taxon>Bacillati</taxon>
        <taxon>Actinomycetota</taxon>
        <taxon>Actinomycetes</taxon>
        <taxon>Streptosporangiales</taxon>
        <taxon>Thermomonosporaceae</taxon>
        <taxon>Actinomadura</taxon>
    </lineage>
</organism>
<evidence type="ECO:0000313" key="3">
    <source>
        <dbReference type="Proteomes" id="UP000431901"/>
    </source>
</evidence>
<name>A0A6I4WA66_9ACTN</name>
<accession>A0A6I4WA66</accession>
<feature type="transmembrane region" description="Helical" evidence="1">
    <location>
        <begin position="205"/>
        <end position="224"/>
    </location>
</feature>
<dbReference type="EMBL" id="WUTW01000003">
    <property type="protein sequence ID" value="MXQ66063.1"/>
    <property type="molecule type" value="Genomic_DNA"/>
</dbReference>
<gene>
    <name evidence="2" type="ORF">GQ466_18760</name>
</gene>
<keyword evidence="3" id="KW-1185">Reference proteome</keyword>
<feature type="transmembrane region" description="Helical" evidence="1">
    <location>
        <begin position="161"/>
        <end position="184"/>
    </location>
</feature>
<dbReference type="RefSeq" id="WP_161104254.1">
    <property type="nucleotide sequence ID" value="NZ_JBHLYI010000004.1"/>
</dbReference>
<dbReference type="AlphaFoldDB" id="A0A6I4WA66"/>
<reference evidence="2 3" key="1">
    <citation type="submission" date="2019-12" db="EMBL/GenBank/DDBJ databases">
        <title>Nocardia macrotermitis sp. nov. and Nocardia aurantia sp. nov., isolated from the gut of the fungus growing-termite Macrotermes natalensis.</title>
        <authorList>
            <person name="Christine B."/>
            <person name="Rene B."/>
        </authorList>
    </citation>
    <scope>NUCLEOTIDE SEQUENCE [LARGE SCALE GENOMIC DNA]</scope>
    <source>
        <strain evidence="2 3">DSM 102126</strain>
    </source>
</reference>
<dbReference type="Proteomes" id="UP000431901">
    <property type="component" value="Unassembled WGS sequence"/>
</dbReference>
<evidence type="ECO:0000313" key="2">
    <source>
        <dbReference type="EMBL" id="MXQ66063.1"/>
    </source>
</evidence>
<dbReference type="Pfam" id="PF03929">
    <property type="entry name" value="PepSY_TM"/>
    <property type="match status" value="1"/>
</dbReference>